<dbReference type="InterPro" id="IPR024214">
    <property type="entry name" value="DUF3843"/>
</dbReference>
<keyword evidence="2" id="KW-1185">Reference proteome</keyword>
<dbReference type="RefSeq" id="WP_262434662.1">
    <property type="nucleotide sequence ID" value="NZ_JACRTF010000001.1"/>
</dbReference>
<name>A0A926IQG7_9BACT</name>
<accession>A0A926IQG7</accession>
<reference evidence="1" key="1">
    <citation type="submission" date="2020-08" db="EMBL/GenBank/DDBJ databases">
        <title>Genome public.</title>
        <authorList>
            <person name="Liu C."/>
            <person name="Sun Q."/>
        </authorList>
    </citation>
    <scope>NUCLEOTIDE SEQUENCE</scope>
    <source>
        <strain evidence="1">N12</strain>
    </source>
</reference>
<dbReference type="Pfam" id="PF12954">
    <property type="entry name" value="DUF3843"/>
    <property type="match status" value="2"/>
</dbReference>
<proteinExistence type="predicted"/>
<organism evidence="1 2">
    <name type="scientific">Jilunia laotingensis</name>
    <dbReference type="NCBI Taxonomy" id="2763675"/>
    <lineage>
        <taxon>Bacteria</taxon>
        <taxon>Pseudomonadati</taxon>
        <taxon>Bacteroidota</taxon>
        <taxon>Bacteroidia</taxon>
        <taxon>Bacteroidales</taxon>
        <taxon>Bacteroidaceae</taxon>
        <taxon>Jilunia</taxon>
    </lineage>
</organism>
<sequence>MQSWLESHHRTKVTSTDAWYLDFANKLISMIDSSGLYTDKTWAEKQFAAKLLTLYLEDCVAEDGGWHHFCKLYSKRYGDRLPFFVTPEDYIPDEINKVDIAFILWTINCRKTSHLVIADPFDENTLELAAQVYTFLDEYFEQAPICDIPSNDWVMLSEQLIKDKTMVPEIESGIKLPNSVELFLKASDGQQLMYFPCYEDMESFFINHLHWKAADLPDKLGAEEGNIVVYANPKGLLVAPSVACFFCDKRNETYDSTYAVNEGYKVFTEQGYCPFDLVKYAVEHKLFPDIRLPFKNGKDILWNNWDFIARYFLGEFYEGD</sequence>
<comment type="caution">
    <text evidence="1">The sequence shown here is derived from an EMBL/GenBank/DDBJ whole genome shotgun (WGS) entry which is preliminary data.</text>
</comment>
<evidence type="ECO:0000313" key="1">
    <source>
        <dbReference type="EMBL" id="MBC8593535.1"/>
    </source>
</evidence>
<dbReference type="Proteomes" id="UP000651085">
    <property type="component" value="Unassembled WGS sequence"/>
</dbReference>
<protein>
    <submittedName>
        <fullName evidence="1">DUF3843 family protein</fullName>
    </submittedName>
</protein>
<gene>
    <name evidence="1" type="ORF">H8744_09795</name>
</gene>
<evidence type="ECO:0000313" key="2">
    <source>
        <dbReference type="Proteomes" id="UP000651085"/>
    </source>
</evidence>
<dbReference type="EMBL" id="JACRTF010000001">
    <property type="protein sequence ID" value="MBC8593535.1"/>
    <property type="molecule type" value="Genomic_DNA"/>
</dbReference>
<dbReference type="AlphaFoldDB" id="A0A926IQG7"/>